<proteinExistence type="predicted"/>
<keyword evidence="3" id="KW-1185">Reference proteome</keyword>
<reference evidence="2" key="1">
    <citation type="journal article" date="2023" name="Mol. Phylogenet. Evol.">
        <title>Genome-scale phylogeny and comparative genomics of the fungal order Sordariales.</title>
        <authorList>
            <person name="Hensen N."/>
            <person name="Bonometti L."/>
            <person name="Westerberg I."/>
            <person name="Brannstrom I.O."/>
            <person name="Guillou S."/>
            <person name="Cros-Aarteil S."/>
            <person name="Calhoun S."/>
            <person name="Haridas S."/>
            <person name="Kuo A."/>
            <person name="Mondo S."/>
            <person name="Pangilinan J."/>
            <person name="Riley R."/>
            <person name="LaButti K."/>
            <person name="Andreopoulos B."/>
            <person name="Lipzen A."/>
            <person name="Chen C."/>
            <person name="Yan M."/>
            <person name="Daum C."/>
            <person name="Ng V."/>
            <person name="Clum A."/>
            <person name="Steindorff A."/>
            <person name="Ohm R.A."/>
            <person name="Martin F."/>
            <person name="Silar P."/>
            <person name="Natvig D.O."/>
            <person name="Lalanne C."/>
            <person name="Gautier V."/>
            <person name="Ament-Velasquez S.L."/>
            <person name="Kruys A."/>
            <person name="Hutchinson M.I."/>
            <person name="Powell A.J."/>
            <person name="Barry K."/>
            <person name="Miller A.N."/>
            <person name="Grigoriev I.V."/>
            <person name="Debuchy R."/>
            <person name="Gladieux P."/>
            <person name="Hiltunen Thoren M."/>
            <person name="Johannesson H."/>
        </authorList>
    </citation>
    <scope>NUCLEOTIDE SEQUENCE</scope>
    <source>
        <strain evidence="2">CBS 731.68</strain>
    </source>
</reference>
<reference evidence="2" key="2">
    <citation type="submission" date="2023-05" db="EMBL/GenBank/DDBJ databases">
        <authorList>
            <consortium name="Lawrence Berkeley National Laboratory"/>
            <person name="Steindorff A."/>
            <person name="Hensen N."/>
            <person name="Bonometti L."/>
            <person name="Westerberg I."/>
            <person name="Brannstrom I.O."/>
            <person name="Guillou S."/>
            <person name="Cros-Aarteil S."/>
            <person name="Calhoun S."/>
            <person name="Haridas S."/>
            <person name="Kuo A."/>
            <person name="Mondo S."/>
            <person name="Pangilinan J."/>
            <person name="Riley R."/>
            <person name="Labutti K."/>
            <person name="Andreopoulos B."/>
            <person name="Lipzen A."/>
            <person name="Chen C."/>
            <person name="Yanf M."/>
            <person name="Daum C."/>
            <person name="Ng V."/>
            <person name="Clum A."/>
            <person name="Ohm R."/>
            <person name="Martin F."/>
            <person name="Silar P."/>
            <person name="Natvig D."/>
            <person name="Lalanne C."/>
            <person name="Gautier V."/>
            <person name="Ament-Velasquez S.L."/>
            <person name="Kruys A."/>
            <person name="Hutchinson M.I."/>
            <person name="Powell A.J."/>
            <person name="Barry K."/>
            <person name="Miller A.N."/>
            <person name="Grigoriev I.V."/>
            <person name="Debuchy R."/>
            <person name="Gladieux P."/>
            <person name="Thoren M.H."/>
            <person name="Johannesson H."/>
        </authorList>
    </citation>
    <scope>NUCLEOTIDE SEQUENCE</scope>
    <source>
        <strain evidence="2">CBS 731.68</strain>
    </source>
</reference>
<evidence type="ECO:0000256" key="1">
    <source>
        <dbReference type="SAM" id="SignalP"/>
    </source>
</evidence>
<dbReference type="EMBL" id="MU853223">
    <property type="protein sequence ID" value="KAK4128308.1"/>
    <property type="molecule type" value="Genomic_DNA"/>
</dbReference>
<comment type="caution">
    <text evidence="2">The sequence shown here is derived from an EMBL/GenBank/DDBJ whole genome shotgun (WGS) entry which is preliminary data.</text>
</comment>
<dbReference type="GeneID" id="87822677"/>
<evidence type="ECO:0000313" key="2">
    <source>
        <dbReference type="EMBL" id="KAK4128308.1"/>
    </source>
</evidence>
<keyword evidence="1" id="KW-0732">Signal</keyword>
<protein>
    <recommendedName>
        <fullName evidence="4">Gpi-anchored protein</fullName>
    </recommendedName>
</protein>
<evidence type="ECO:0008006" key="4">
    <source>
        <dbReference type="Google" id="ProtNLM"/>
    </source>
</evidence>
<feature type="chain" id="PRO_5042851210" description="Gpi-anchored protein" evidence="1">
    <location>
        <begin position="22"/>
        <end position="248"/>
    </location>
</feature>
<dbReference type="PANTHER" id="PTHR39599">
    <property type="entry name" value="GPI-ANCHORED PROTEIN (EUROFUNG)-RELATED-RELATED"/>
    <property type="match status" value="1"/>
</dbReference>
<accession>A0AAN6U8B1</accession>
<dbReference type="PANTHER" id="PTHR39599:SF1">
    <property type="entry name" value="GPI-ANCHORED PROTEIN (EUROFUNG)"/>
    <property type="match status" value="1"/>
</dbReference>
<dbReference type="Proteomes" id="UP001302602">
    <property type="component" value="Unassembled WGS sequence"/>
</dbReference>
<name>A0AAN6U8B1_9PEZI</name>
<dbReference type="AlphaFoldDB" id="A0AAN6U8B1"/>
<feature type="signal peptide" evidence="1">
    <location>
        <begin position="1"/>
        <end position="21"/>
    </location>
</feature>
<organism evidence="2 3">
    <name type="scientific">Parathielavia appendiculata</name>
    <dbReference type="NCBI Taxonomy" id="2587402"/>
    <lineage>
        <taxon>Eukaryota</taxon>
        <taxon>Fungi</taxon>
        <taxon>Dikarya</taxon>
        <taxon>Ascomycota</taxon>
        <taxon>Pezizomycotina</taxon>
        <taxon>Sordariomycetes</taxon>
        <taxon>Sordariomycetidae</taxon>
        <taxon>Sordariales</taxon>
        <taxon>Chaetomiaceae</taxon>
        <taxon>Parathielavia</taxon>
    </lineage>
</organism>
<sequence>MGIRPPSYAWAVLAWTSAVCASLQPFRPVETGAAVVRRQACLANFHSCADQGAIFNGVCCQNGQSCALDANGNPACCPVNAICTGTAPASFVSSGPAPTTAVSYVSNVYFSFPYIATSFANPGHCSAAVSQCSANHAACTSQLGGFGSAGYAVTIVVPGGGGTTVTAGGGISVAPTAATSICNSLSSVACGGLQLGMCTMTGTTAGGFYFGTGSGNAAAAARPTAAAVAACAGLVGAVAVGAAGMDIL</sequence>
<dbReference type="RefSeq" id="XP_062652079.1">
    <property type="nucleotide sequence ID" value="XM_062785911.1"/>
</dbReference>
<evidence type="ECO:0000313" key="3">
    <source>
        <dbReference type="Proteomes" id="UP001302602"/>
    </source>
</evidence>
<gene>
    <name evidence="2" type="ORF">N657DRAFT_13628</name>
</gene>